<dbReference type="SMART" id="SM00091">
    <property type="entry name" value="PAS"/>
    <property type="match status" value="3"/>
</dbReference>
<evidence type="ECO:0000256" key="4">
    <source>
        <dbReference type="ARBA" id="ARBA00022679"/>
    </source>
</evidence>
<dbReference type="PROSITE" id="PS50109">
    <property type="entry name" value="HIS_KIN"/>
    <property type="match status" value="1"/>
</dbReference>
<comment type="subunit">
    <text evidence="9">At low DSF concentrations, interacts with RpfF.</text>
</comment>
<reference evidence="14 15" key="1">
    <citation type="submission" date="2017-05" db="EMBL/GenBank/DDBJ databases">
        <authorList>
            <person name="Song R."/>
            <person name="Chenine A.L."/>
            <person name="Ruprecht R.M."/>
        </authorList>
    </citation>
    <scope>NUCLEOTIDE SEQUENCE [LARGE SCALE GENOMIC DNA]</scope>
    <source>
        <strain evidence="14 15">CECT 8663</strain>
    </source>
</reference>
<evidence type="ECO:0000256" key="7">
    <source>
        <dbReference type="ARBA" id="ARBA00022840"/>
    </source>
</evidence>
<keyword evidence="4 14" id="KW-0808">Transferase</keyword>
<dbReference type="FunFam" id="1.10.287.130:FF:000002">
    <property type="entry name" value="Two-component osmosensing histidine kinase"/>
    <property type="match status" value="1"/>
</dbReference>
<evidence type="ECO:0000313" key="15">
    <source>
        <dbReference type="Proteomes" id="UP000220836"/>
    </source>
</evidence>
<accession>A0A238K957</accession>
<proteinExistence type="predicted"/>
<feature type="domain" description="Histidine kinase" evidence="12">
    <location>
        <begin position="321"/>
        <end position="536"/>
    </location>
</feature>
<evidence type="ECO:0000256" key="11">
    <source>
        <dbReference type="PROSITE-ProRule" id="PRU00169"/>
    </source>
</evidence>
<dbReference type="CDD" id="cd00082">
    <property type="entry name" value="HisKA"/>
    <property type="match status" value="1"/>
</dbReference>
<keyword evidence="15" id="KW-1185">Reference proteome</keyword>
<evidence type="ECO:0000256" key="2">
    <source>
        <dbReference type="ARBA" id="ARBA00012438"/>
    </source>
</evidence>
<dbReference type="PANTHER" id="PTHR45339">
    <property type="entry name" value="HYBRID SIGNAL TRANSDUCTION HISTIDINE KINASE J"/>
    <property type="match status" value="1"/>
</dbReference>
<dbReference type="FunFam" id="3.30.565.10:FF:000010">
    <property type="entry name" value="Sensor histidine kinase RcsC"/>
    <property type="match status" value="1"/>
</dbReference>
<dbReference type="Pfam" id="PF00072">
    <property type="entry name" value="Response_reg"/>
    <property type="match status" value="1"/>
</dbReference>
<dbReference type="PRINTS" id="PR00344">
    <property type="entry name" value="BCTRLSENSOR"/>
</dbReference>
<dbReference type="InterPro" id="IPR000014">
    <property type="entry name" value="PAS"/>
</dbReference>
<dbReference type="CDD" id="cd17546">
    <property type="entry name" value="REC_hyHK_CKI1_RcsC-like"/>
    <property type="match status" value="1"/>
</dbReference>
<protein>
    <recommendedName>
        <fullName evidence="10">Sensory/regulatory protein RpfC</fullName>
        <ecNumber evidence="2">2.7.13.3</ecNumber>
    </recommendedName>
</protein>
<evidence type="ECO:0000256" key="6">
    <source>
        <dbReference type="ARBA" id="ARBA00022777"/>
    </source>
</evidence>
<evidence type="ECO:0000256" key="1">
    <source>
        <dbReference type="ARBA" id="ARBA00000085"/>
    </source>
</evidence>
<feature type="modified residue" description="4-aspartylphosphate" evidence="11">
    <location>
        <position position="607"/>
    </location>
</feature>
<dbReference type="Gene3D" id="3.30.450.20">
    <property type="entry name" value="PAS domain"/>
    <property type="match status" value="2"/>
</dbReference>
<dbReference type="EMBL" id="FXYH01000004">
    <property type="protein sequence ID" value="SMX38622.1"/>
    <property type="molecule type" value="Genomic_DNA"/>
</dbReference>
<gene>
    <name evidence="14" type="primary">rpfC_1</name>
    <name evidence="14" type="ORF">PEV8663_01458</name>
</gene>
<dbReference type="InterPro" id="IPR035965">
    <property type="entry name" value="PAS-like_dom_sf"/>
</dbReference>
<dbReference type="Pfam" id="PF00512">
    <property type="entry name" value="HisKA"/>
    <property type="match status" value="1"/>
</dbReference>
<dbReference type="InterPro" id="IPR004358">
    <property type="entry name" value="Sig_transdc_His_kin-like_C"/>
</dbReference>
<dbReference type="InterPro" id="IPR036890">
    <property type="entry name" value="HATPase_C_sf"/>
</dbReference>
<dbReference type="InterPro" id="IPR005467">
    <property type="entry name" value="His_kinase_dom"/>
</dbReference>
<dbReference type="SMART" id="SM00388">
    <property type="entry name" value="HisKA"/>
    <property type="match status" value="1"/>
</dbReference>
<dbReference type="EC" id="2.7.13.3" evidence="2"/>
<dbReference type="Proteomes" id="UP000220836">
    <property type="component" value="Unassembled WGS sequence"/>
</dbReference>
<dbReference type="AlphaFoldDB" id="A0A238K957"/>
<dbReference type="SUPFAM" id="SSF55785">
    <property type="entry name" value="PYP-like sensor domain (PAS domain)"/>
    <property type="match status" value="2"/>
</dbReference>
<dbReference type="Pfam" id="PF08448">
    <property type="entry name" value="PAS_4"/>
    <property type="match status" value="1"/>
</dbReference>
<evidence type="ECO:0000256" key="8">
    <source>
        <dbReference type="ARBA" id="ARBA00023012"/>
    </source>
</evidence>
<keyword evidence="5" id="KW-0547">Nucleotide-binding</keyword>
<dbReference type="InterPro" id="IPR011006">
    <property type="entry name" value="CheY-like_superfamily"/>
</dbReference>
<keyword evidence="8" id="KW-0902">Two-component regulatory system</keyword>
<dbReference type="SMART" id="SM00448">
    <property type="entry name" value="REC"/>
    <property type="match status" value="1"/>
</dbReference>
<dbReference type="CDD" id="cd16922">
    <property type="entry name" value="HATPase_EvgS-ArcB-TorS-like"/>
    <property type="match status" value="1"/>
</dbReference>
<dbReference type="GO" id="GO:0000155">
    <property type="term" value="F:phosphorelay sensor kinase activity"/>
    <property type="evidence" value="ECO:0007669"/>
    <property type="project" value="InterPro"/>
</dbReference>
<dbReference type="OrthoDB" id="9801651at2"/>
<dbReference type="Pfam" id="PF12860">
    <property type="entry name" value="PAS_7"/>
    <property type="match status" value="1"/>
</dbReference>
<dbReference type="Gene3D" id="3.30.565.10">
    <property type="entry name" value="Histidine kinase-like ATPase, C-terminal domain"/>
    <property type="match status" value="1"/>
</dbReference>
<comment type="catalytic activity">
    <reaction evidence="1">
        <text>ATP + protein L-histidine = ADP + protein N-phospho-L-histidine.</text>
        <dbReference type="EC" id="2.7.13.3"/>
    </reaction>
</comment>
<organism evidence="14 15">
    <name type="scientific">Pelagimonas varians</name>
    <dbReference type="NCBI Taxonomy" id="696760"/>
    <lineage>
        <taxon>Bacteria</taxon>
        <taxon>Pseudomonadati</taxon>
        <taxon>Pseudomonadota</taxon>
        <taxon>Alphaproteobacteria</taxon>
        <taxon>Rhodobacterales</taxon>
        <taxon>Roseobacteraceae</taxon>
        <taxon>Pelagimonas</taxon>
    </lineage>
</organism>
<feature type="domain" description="Response regulatory" evidence="13">
    <location>
        <begin position="558"/>
        <end position="677"/>
    </location>
</feature>
<keyword evidence="6" id="KW-0418">Kinase</keyword>
<evidence type="ECO:0000256" key="5">
    <source>
        <dbReference type="ARBA" id="ARBA00022741"/>
    </source>
</evidence>
<dbReference type="GO" id="GO:0005524">
    <property type="term" value="F:ATP binding"/>
    <property type="evidence" value="ECO:0007669"/>
    <property type="project" value="UniProtKB-KW"/>
</dbReference>
<dbReference type="Pfam" id="PF02518">
    <property type="entry name" value="HATPase_c"/>
    <property type="match status" value="1"/>
</dbReference>
<dbReference type="InterPro" id="IPR001789">
    <property type="entry name" value="Sig_transdc_resp-reg_receiver"/>
</dbReference>
<sequence>MKDGAKDGLLAAGLRTVMRDMPAEVAGVLDALPLWFWETDADHRFRYFSDSWKRLVNAHPEAYLGMCRKEYFMGLSHHSASARQHLNDLEHKRPFRDFVYRHEFNPGRMDWVSTSGDPLFSPDGEFLGYRGAAMILSGAVKGSSQAMQAEKDLLRRAEDLEHVIIKRQKQMEQTNQLLQEVVEAMGEGLMVTSGTDTDDPENRILMVNKACRNLFNLSETDIKPDMPLRDFLKMLAKRGGGARVLQKARDFNQMLAAGETVVMEVPSTNKFFHTTAASRPSGGYVMVHTDVTDIQQKNNALAKAKEAAEVANQTKSSFLATMSHEIRTPMNGIVGMADLLADTHLSEEQTEFVDTIRGSAVALTALISDILDFSKIEAGRLEVVNEAFDLRKLTQEIIDLLTPLAVGKQLKLFAHVRDDVPQIVVGDALRLRQVLLNLMGNAVKFTETGQVSLTVSRDRRLRFRVSDTGIGIPFDRVQRIFDPFEQVDSSLSRQHQGTGLGLAITKRLVSLMKGEIEVSSHLDDGTDVDVFIPLRYGVVQAKPERRKAASTLNLKGICILVVEDNKTNQLVARRILERCGATTVIVNNGREALELYDANRFDVVLMDISMPVMTGLEACREIRARELNMGWPHRPILALTGNAFGKDKADALAAGMDGFLTKPVRRDDLLYGLSAQLVDKQRWAHPVLAALQSQ</sequence>
<dbReference type="InterPro" id="IPR003594">
    <property type="entry name" value="HATPase_dom"/>
</dbReference>
<name>A0A238K957_9RHOB</name>
<evidence type="ECO:0000259" key="12">
    <source>
        <dbReference type="PROSITE" id="PS50109"/>
    </source>
</evidence>
<dbReference type="InterPro" id="IPR013656">
    <property type="entry name" value="PAS_4"/>
</dbReference>
<dbReference type="InterPro" id="IPR003661">
    <property type="entry name" value="HisK_dim/P_dom"/>
</dbReference>
<dbReference type="Gene3D" id="3.40.50.2300">
    <property type="match status" value="1"/>
</dbReference>
<keyword evidence="7" id="KW-0067">ATP-binding</keyword>
<dbReference type="SUPFAM" id="SSF55874">
    <property type="entry name" value="ATPase domain of HSP90 chaperone/DNA topoisomerase II/histidine kinase"/>
    <property type="match status" value="1"/>
</dbReference>
<evidence type="ECO:0000313" key="14">
    <source>
        <dbReference type="EMBL" id="SMX38622.1"/>
    </source>
</evidence>
<dbReference type="Gene3D" id="1.10.287.130">
    <property type="match status" value="1"/>
</dbReference>
<evidence type="ECO:0000256" key="3">
    <source>
        <dbReference type="ARBA" id="ARBA00022553"/>
    </source>
</evidence>
<evidence type="ECO:0000256" key="10">
    <source>
        <dbReference type="ARBA" id="ARBA00068150"/>
    </source>
</evidence>
<dbReference type="RefSeq" id="WP_097803971.1">
    <property type="nucleotide sequence ID" value="NZ_FXYH01000004.1"/>
</dbReference>
<evidence type="ECO:0000256" key="9">
    <source>
        <dbReference type="ARBA" id="ARBA00064003"/>
    </source>
</evidence>
<dbReference type="SMART" id="SM00387">
    <property type="entry name" value="HATPase_c"/>
    <property type="match status" value="1"/>
</dbReference>
<dbReference type="PROSITE" id="PS50110">
    <property type="entry name" value="RESPONSE_REGULATORY"/>
    <property type="match status" value="1"/>
</dbReference>
<dbReference type="InterPro" id="IPR036097">
    <property type="entry name" value="HisK_dim/P_sf"/>
</dbReference>
<dbReference type="CDD" id="cd00130">
    <property type="entry name" value="PAS"/>
    <property type="match status" value="1"/>
</dbReference>
<dbReference type="PANTHER" id="PTHR45339:SF1">
    <property type="entry name" value="HYBRID SIGNAL TRANSDUCTION HISTIDINE KINASE J"/>
    <property type="match status" value="1"/>
</dbReference>
<dbReference type="SUPFAM" id="SSF52172">
    <property type="entry name" value="CheY-like"/>
    <property type="match status" value="1"/>
</dbReference>
<dbReference type="SUPFAM" id="SSF47384">
    <property type="entry name" value="Homodimeric domain of signal transducing histidine kinase"/>
    <property type="match status" value="1"/>
</dbReference>
<evidence type="ECO:0000259" key="13">
    <source>
        <dbReference type="PROSITE" id="PS50110"/>
    </source>
</evidence>
<keyword evidence="3 11" id="KW-0597">Phosphoprotein</keyword>